<feature type="compositionally biased region" description="Basic and acidic residues" evidence="5">
    <location>
        <begin position="185"/>
        <end position="197"/>
    </location>
</feature>
<reference evidence="8" key="2">
    <citation type="submission" date="2022-10" db="EMBL/GenBank/DDBJ databases">
        <authorList>
            <consortium name="ENA_rothamsted_submissions"/>
            <consortium name="culmorum"/>
            <person name="King R."/>
        </authorList>
    </citation>
    <scope>NUCLEOTIDE SEQUENCE</scope>
</reference>
<keyword evidence="2" id="KW-0862">Zinc</keyword>
<proteinExistence type="inferred from homology"/>
<evidence type="ECO:0000256" key="4">
    <source>
        <dbReference type="RuleBase" id="RU003616"/>
    </source>
</evidence>
<keyword evidence="2" id="KW-0479">Metal-binding</keyword>
<dbReference type="Pfam" id="PF00011">
    <property type="entry name" value="HSP20"/>
    <property type="match status" value="1"/>
</dbReference>
<name>A0A9N9WLU8_9NEOP</name>
<dbReference type="PANTHER" id="PTHR45640">
    <property type="entry name" value="HEAT SHOCK PROTEIN HSP-12.2-RELATED"/>
    <property type="match status" value="1"/>
</dbReference>
<protein>
    <recommendedName>
        <fullName evidence="7">SHSP domain-containing protein</fullName>
    </recommendedName>
</protein>
<dbReference type="OrthoDB" id="1431247at2759"/>
<dbReference type="PROSITE" id="PS01031">
    <property type="entry name" value="SHSP"/>
    <property type="match status" value="1"/>
</dbReference>
<dbReference type="PIRSF" id="PIRSF036514">
    <property type="entry name" value="Sm_HSP_B1"/>
    <property type="match status" value="1"/>
</dbReference>
<feature type="signal peptide" evidence="6">
    <location>
        <begin position="1"/>
        <end position="27"/>
    </location>
</feature>
<dbReference type="PANTHER" id="PTHR45640:SF34">
    <property type="entry name" value="PROTEIN LETHAL(2)ESSENTIAL FOR LIFE"/>
    <property type="match status" value="1"/>
</dbReference>
<evidence type="ECO:0000313" key="8">
    <source>
        <dbReference type="EMBL" id="CAG9796096.1"/>
    </source>
</evidence>
<dbReference type="GO" id="GO:0051082">
    <property type="term" value="F:unfolded protein binding"/>
    <property type="evidence" value="ECO:0007669"/>
    <property type="project" value="TreeGrafter"/>
</dbReference>
<gene>
    <name evidence="8" type="ORF">DIATSA_LOCUS13318</name>
</gene>
<evidence type="ECO:0000256" key="3">
    <source>
        <dbReference type="PROSITE-ProRule" id="PRU00285"/>
    </source>
</evidence>
<dbReference type="Gene3D" id="2.60.40.790">
    <property type="match status" value="1"/>
</dbReference>
<comment type="similarity">
    <text evidence="1 3 4">Belongs to the small heat shock protein (HSP20) family.</text>
</comment>
<evidence type="ECO:0000256" key="2">
    <source>
        <dbReference type="PIRSR" id="PIRSR036514-1"/>
    </source>
</evidence>
<feature type="compositionally biased region" description="Polar residues" evidence="5">
    <location>
        <begin position="200"/>
        <end position="209"/>
    </location>
</feature>
<feature type="binding site" evidence="2">
    <location>
        <position position="121"/>
    </location>
    <ligand>
        <name>Zn(2+)</name>
        <dbReference type="ChEBI" id="CHEBI:29105"/>
        <label>1</label>
    </ligand>
</feature>
<dbReference type="EMBL" id="OU893339">
    <property type="protein sequence ID" value="CAG9796096.1"/>
    <property type="molecule type" value="Genomic_DNA"/>
</dbReference>
<dbReference type="Proteomes" id="UP001153714">
    <property type="component" value="Chromosome 8"/>
</dbReference>
<dbReference type="GO" id="GO:0042026">
    <property type="term" value="P:protein refolding"/>
    <property type="evidence" value="ECO:0007669"/>
    <property type="project" value="TreeGrafter"/>
</dbReference>
<evidence type="ECO:0000313" key="9">
    <source>
        <dbReference type="Proteomes" id="UP001153714"/>
    </source>
</evidence>
<evidence type="ECO:0000259" key="7">
    <source>
        <dbReference type="PROSITE" id="PS01031"/>
    </source>
</evidence>
<feature type="binding site" evidence="2">
    <location>
        <position position="123"/>
    </location>
    <ligand>
        <name>Zn(2+)</name>
        <dbReference type="ChEBI" id="CHEBI:29105"/>
        <label>1</label>
    </ligand>
</feature>
<dbReference type="GO" id="GO:0005737">
    <property type="term" value="C:cytoplasm"/>
    <property type="evidence" value="ECO:0007669"/>
    <property type="project" value="TreeGrafter"/>
</dbReference>
<dbReference type="GO" id="GO:0009408">
    <property type="term" value="P:response to heat"/>
    <property type="evidence" value="ECO:0007669"/>
    <property type="project" value="UniProtKB-ARBA"/>
</dbReference>
<dbReference type="AlphaFoldDB" id="A0A9N9WLU8"/>
<evidence type="ECO:0000256" key="5">
    <source>
        <dbReference type="SAM" id="MobiDB-lite"/>
    </source>
</evidence>
<accession>A0A9N9WLU8</accession>
<organism evidence="8 9">
    <name type="scientific">Diatraea saccharalis</name>
    <name type="common">sugarcane borer</name>
    <dbReference type="NCBI Taxonomy" id="40085"/>
    <lineage>
        <taxon>Eukaryota</taxon>
        <taxon>Metazoa</taxon>
        <taxon>Ecdysozoa</taxon>
        <taxon>Arthropoda</taxon>
        <taxon>Hexapoda</taxon>
        <taxon>Insecta</taxon>
        <taxon>Pterygota</taxon>
        <taxon>Neoptera</taxon>
        <taxon>Endopterygota</taxon>
        <taxon>Lepidoptera</taxon>
        <taxon>Glossata</taxon>
        <taxon>Ditrysia</taxon>
        <taxon>Pyraloidea</taxon>
        <taxon>Crambidae</taxon>
        <taxon>Crambinae</taxon>
        <taxon>Diatraea</taxon>
    </lineage>
</organism>
<dbReference type="CDD" id="cd06526">
    <property type="entry name" value="metazoan_ACD"/>
    <property type="match status" value="1"/>
</dbReference>
<feature type="chain" id="PRO_5040210655" description="SHSP domain-containing protein" evidence="6">
    <location>
        <begin position="28"/>
        <end position="209"/>
    </location>
</feature>
<evidence type="ECO:0000256" key="6">
    <source>
        <dbReference type="SAM" id="SignalP"/>
    </source>
</evidence>
<dbReference type="PRINTS" id="PR00299">
    <property type="entry name" value="ACRYSTALLIN"/>
</dbReference>
<dbReference type="GO" id="GO:0005634">
    <property type="term" value="C:nucleus"/>
    <property type="evidence" value="ECO:0007669"/>
    <property type="project" value="TreeGrafter"/>
</dbReference>
<keyword evidence="9" id="KW-1185">Reference proteome</keyword>
<keyword evidence="6" id="KW-0732">Signal</keyword>
<reference evidence="8" key="1">
    <citation type="submission" date="2021-12" db="EMBL/GenBank/DDBJ databases">
        <authorList>
            <person name="King R."/>
        </authorList>
    </citation>
    <scope>NUCLEOTIDE SEQUENCE</scope>
</reference>
<dbReference type="GO" id="GO:0046872">
    <property type="term" value="F:metal ion binding"/>
    <property type="evidence" value="ECO:0007669"/>
    <property type="project" value="UniProtKB-KW"/>
</dbReference>
<dbReference type="InterPro" id="IPR002068">
    <property type="entry name" value="A-crystallin/Hsp20_dom"/>
</dbReference>
<dbReference type="SUPFAM" id="SSF49764">
    <property type="entry name" value="HSP20-like chaperones"/>
    <property type="match status" value="1"/>
</dbReference>
<dbReference type="InterPro" id="IPR008978">
    <property type="entry name" value="HSP20-like_chaperone"/>
</dbReference>
<dbReference type="InterPro" id="IPR055269">
    <property type="entry name" value="Alpha-crystallin/HSP_16"/>
</dbReference>
<evidence type="ECO:0000256" key="1">
    <source>
        <dbReference type="PIRNR" id="PIRNR036514"/>
    </source>
</evidence>
<feature type="domain" description="SHSP" evidence="7">
    <location>
        <begin position="72"/>
        <end position="182"/>
    </location>
</feature>
<feature type="region of interest" description="Disordered" evidence="5">
    <location>
        <begin position="171"/>
        <end position="209"/>
    </location>
</feature>
<sequence>MKVFGGFSYFLALAIVFFGIGTRKVLGEEDSSCPEKNNRLVDQAFGMALTPDDFLTSMMTPWIVHDYFRPWRHMAALAKDLGSTIKADKDKFQINLDVQHFGPEEITVKTADGYVVIEAKHEEKQDEHGIVSRQFVRKYALPKGAESENIVSELSSDGILTITAPRKEIDDKGERVVPITKTGPVRKDASTKAEAEKGSCMSNSEKCAG</sequence>
<dbReference type="InterPro" id="IPR001436">
    <property type="entry name" value="Alpha-crystallin/sHSP_animal"/>
</dbReference>
<feature type="binding site" evidence="2">
    <location>
        <position position="128"/>
    </location>
    <ligand>
        <name>Zn(2+)</name>
        <dbReference type="ChEBI" id="CHEBI:29105"/>
        <label>1</label>
    </ligand>
</feature>